<protein>
    <submittedName>
        <fullName evidence="1">Uncharacterized protein</fullName>
    </submittedName>
</protein>
<keyword evidence="2" id="KW-1185">Reference proteome</keyword>
<proteinExistence type="predicted"/>
<evidence type="ECO:0000313" key="2">
    <source>
        <dbReference type="Proteomes" id="UP000218334"/>
    </source>
</evidence>
<dbReference type="AlphaFoldDB" id="A0A2H3B8T3"/>
<name>A0A2H3B8T3_9AGAR</name>
<sequence length="93" mass="10294">MPRQPKIPPHILSLPTLAPAAMLLRTHKINNHRILIHRPNDIIIQQLAVSVPILVKHLDSMDNLPSVESRVNNGPIPAKWGTLPMGTADLPEI</sequence>
<dbReference type="Proteomes" id="UP000218334">
    <property type="component" value="Unassembled WGS sequence"/>
</dbReference>
<organism evidence="1 2">
    <name type="scientific">Armillaria solidipes</name>
    <dbReference type="NCBI Taxonomy" id="1076256"/>
    <lineage>
        <taxon>Eukaryota</taxon>
        <taxon>Fungi</taxon>
        <taxon>Dikarya</taxon>
        <taxon>Basidiomycota</taxon>
        <taxon>Agaricomycotina</taxon>
        <taxon>Agaricomycetes</taxon>
        <taxon>Agaricomycetidae</taxon>
        <taxon>Agaricales</taxon>
        <taxon>Marasmiineae</taxon>
        <taxon>Physalacriaceae</taxon>
        <taxon>Armillaria</taxon>
    </lineage>
</organism>
<dbReference type="EMBL" id="KZ293437">
    <property type="protein sequence ID" value="PBK67289.1"/>
    <property type="molecule type" value="Genomic_DNA"/>
</dbReference>
<accession>A0A2H3B8T3</accession>
<gene>
    <name evidence="1" type="ORF">ARMSODRAFT_959475</name>
</gene>
<evidence type="ECO:0000313" key="1">
    <source>
        <dbReference type="EMBL" id="PBK67289.1"/>
    </source>
</evidence>
<reference evidence="2" key="1">
    <citation type="journal article" date="2017" name="Nat. Ecol. Evol.">
        <title>Genome expansion and lineage-specific genetic innovations in the forest pathogenic fungi Armillaria.</title>
        <authorList>
            <person name="Sipos G."/>
            <person name="Prasanna A.N."/>
            <person name="Walter M.C."/>
            <person name="O'Connor E."/>
            <person name="Balint B."/>
            <person name="Krizsan K."/>
            <person name="Kiss B."/>
            <person name="Hess J."/>
            <person name="Varga T."/>
            <person name="Slot J."/>
            <person name="Riley R."/>
            <person name="Boka B."/>
            <person name="Rigling D."/>
            <person name="Barry K."/>
            <person name="Lee J."/>
            <person name="Mihaltcheva S."/>
            <person name="LaButti K."/>
            <person name="Lipzen A."/>
            <person name="Waldron R."/>
            <person name="Moloney N.M."/>
            <person name="Sperisen C."/>
            <person name="Kredics L."/>
            <person name="Vagvoelgyi C."/>
            <person name="Patrignani A."/>
            <person name="Fitzpatrick D."/>
            <person name="Nagy I."/>
            <person name="Doyle S."/>
            <person name="Anderson J.B."/>
            <person name="Grigoriev I.V."/>
            <person name="Gueldener U."/>
            <person name="Muensterkoetter M."/>
            <person name="Nagy L.G."/>
        </authorList>
    </citation>
    <scope>NUCLEOTIDE SEQUENCE [LARGE SCALE GENOMIC DNA]</scope>
    <source>
        <strain evidence="2">28-4</strain>
    </source>
</reference>